<evidence type="ECO:0000259" key="6">
    <source>
        <dbReference type="PROSITE" id="PS51898"/>
    </source>
</evidence>
<evidence type="ECO:0000256" key="3">
    <source>
        <dbReference type="ARBA" id="ARBA00023125"/>
    </source>
</evidence>
<dbReference type="InterPro" id="IPR050090">
    <property type="entry name" value="Tyrosine_recombinase_XerCD"/>
</dbReference>
<dbReference type="PROSITE" id="PS51898">
    <property type="entry name" value="TYR_RECOMBINASE"/>
    <property type="match status" value="1"/>
</dbReference>
<evidence type="ECO:0000313" key="9">
    <source>
        <dbReference type="Proteomes" id="UP001500383"/>
    </source>
</evidence>
<evidence type="ECO:0000256" key="4">
    <source>
        <dbReference type="ARBA" id="ARBA00023172"/>
    </source>
</evidence>
<dbReference type="Gene3D" id="1.10.443.10">
    <property type="entry name" value="Intergrase catalytic core"/>
    <property type="match status" value="1"/>
</dbReference>
<gene>
    <name evidence="8" type="ORF">GCM10009831_15180</name>
</gene>
<dbReference type="Pfam" id="PF26003">
    <property type="entry name" value="Integrase_N_phage"/>
    <property type="match status" value="1"/>
</dbReference>
<feature type="domain" description="Core-binding (CB)" evidence="7">
    <location>
        <begin position="78"/>
        <end position="163"/>
    </location>
</feature>
<dbReference type="SUPFAM" id="SSF56349">
    <property type="entry name" value="DNA breaking-rejoining enzymes"/>
    <property type="match status" value="1"/>
</dbReference>
<keyword evidence="2" id="KW-0229">DNA integration</keyword>
<dbReference type="PANTHER" id="PTHR30349:SF64">
    <property type="entry name" value="PROPHAGE INTEGRASE INTD-RELATED"/>
    <property type="match status" value="1"/>
</dbReference>
<dbReference type="Proteomes" id="UP001500383">
    <property type="component" value="Unassembled WGS sequence"/>
</dbReference>
<dbReference type="InterPro" id="IPR044068">
    <property type="entry name" value="CB"/>
</dbReference>
<dbReference type="Pfam" id="PF14659">
    <property type="entry name" value="Phage_int_SAM_3"/>
    <property type="match status" value="1"/>
</dbReference>
<evidence type="ECO:0000256" key="1">
    <source>
        <dbReference type="ARBA" id="ARBA00008857"/>
    </source>
</evidence>
<feature type="domain" description="Tyr recombinase" evidence="6">
    <location>
        <begin position="189"/>
        <end position="376"/>
    </location>
</feature>
<dbReference type="Gene3D" id="1.10.150.130">
    <property type="match status" value="1"/>
</dbReference>
<accession>A0ABN2IJU8</accession>
<organism evidence="8 9">
    <name type="scientific">Dietzia cercidiphylli</name>
    <dbReference type="NCBI Taxonomy" id="498199"/>
    <lineage>
        <taxon>Bacteria</taxon>
        <taxon>Bacillati</taxon>
        <taxon>Actinomycetota</taxon>
        <taxon>Actinomycetes</taxon>
        <taxon>Mycobacteriales</taxon>
        <taxon>Dietziaceae</taxon>
        <taxon>Dietzia</taxon>
    </lineage>
</organism>
<dbReference type="InterPro" id="IPR010998">
    <property type="entry name" value="Integrase_recombinase_N"/>
</dbReference>
<keyword evidence="3 5" id="KW-0238">DNA-binding</keyword>
<comment type="similarity">
    <text evidence="1">Belongs to the 'phage' integrase family.</text>
</comment>
<dbReference type="Pfam" id="PF00589">
    <property type="entry name" value="Phage_integrase"/>
    <property type="match status" value="1"/>
</dbReference>
<dbReference type="EMBL" id="BAAAQG010000007">
    <property type="protein sequence ID" value="GAA1706468.1"/>
    <property type="molecule type" value="Genomic_DNA"/>
</dbReference>
<evidence type="ECO:0000256" key="5">
    <source>
        <dbReference type="PROSITE-ProRule" id="PRU01248"/>
    </source>
</evidence>
<keyword evidence="4" id="KW-0233">DNA recombination</keyword>
<reference evidence="8 9" key="1">
    <citation type="journal article" date="2019" name="Int. J. Syst. Evol. Microbiol.">
        <title>The Global Catalogue of Microorganisms (GCM) 10K type strain sequencing project: providing services to taxonomists for standard genome sequencing and annotation.</title>
        <authorList>
            <consortium name="The Broad Institute Genomics Platform"/>
            <consortium name="The Broad Institute Genome Sequencing Center for Infectious Disease"/>
            <person name="Wu L."/>
            <person name="Ma J."/>
        </authorList>
    </citation>
    <scope>NUCLEOTIDE SEQUENCE [LARGE SCALE GENOMIC DNA]</scope>
    <source>
        <strain evidence="8 9">JCM 16002</strain>
    </source>
</reference>
<proteinExistence type="inferred from homology"/>
<dbReference type="InterPro" id="IPR058717">
    <property type="entry name" value="Phage_L5_Integrase_N"/>
</dbReference>
<evidence type="ECO:0000259" key="7">
    <source>
        <dbReference type="PROSITE" id="PS51900"/>
    </source>
</evidence>
<keyword evidence="9" id="KW-1185">Reference proteome</keyword>
<dbReference type="InterPro" id="IPR002104">
    <property type="entry name" value="Integrase_catalytic"/>
</dbReference>
<name>A0ABN2IJU8_9ACTN</name>
<sequence length="385" mass="42303">MGNKRGTRRGFGAIRKLPSGRYQAHYVGPDGAKHLAPATFHAHDDAAAWCAHERRLVDLDVWTPPAERAKAQEEAPAVLLADYARTWLDERNLKPSTRTAYRSKLETRILPELGDLDLTAITPAVVRKWHAALVATPSAPNGGRDRSGATRNAHCYALLRTILGTAVDDGLIEANPCRIRGASQTKRVHEIEVLPAGDLERLAAAMPDEIRLVVLLAAWCGLRRGEVLALRRRDVAPDGTEVYVRRGVTFIRSKPVFSTPKTDAGVRDVTVPPHIVPAVLDHLERHVGRGRDSLLFTGKAEGVLDEWTLRRTFKAAAESIERPGLRFHDLRHQGAVLAARAGATTKELMSRLGHTTPAMSMRYQHAAAGRDAEIAAKMSKMMSEK</sequence>
<dbReference type="InterPro" id="IPR004107">
    <property type="entry name" value="Integrase_SAM-like_N"/>
</dbReference>
<comment type="caution">
    <text evidence="8">The sequence shown here is derived from an EMBL/GenBank/DDBJ whole genome shotgun (WGS) entry which is preliminary data.</text>
</comment>
<evidence type="ECO:0000313" key="8">
    <source>
        <dbReference type="EMBL" id="GAA1706468.1"/>
    </source>
</evidence>
<dbReference type="InterPro" id="IPR013762">
    <property type="entry name" value="Integrase-like_cat_sf"/>
</dbReference>
<dbReference type="CDD" id="cd01189">
    <property type="entry name" value="INT_ICEBs1_C_like"/>
    <property type="match status" value="1"/>
</dbReference>
<dbReference type="PROSITE" id="PS51900">
    <property type="entry name" value="CB"/>
    <property type="match status" value="1"/>
</dbReference>
<dbReference type="InterPro" id="IPR011010">
    <property type="entry name" value="DNA_brk_join_enz"/>
</dbReference>
<evidence type="ECO:0000256" key="2">
    <source>
        <dbReference type="ARBA" id="ARBA00022908"/>
    </source>
</evidence>
<protein>
    <submittedName>
        <fullName evidence="8">Site-specific integrase</fullName>
    </submittedName>
</protein>
<dbReference type="RefSeq" id="WP_182659481.1">
    <property type="nucleotide sequence ID" value="NZ_BAAAQG010000007.1"/>
</dbReference>
<dbReference type="PANTHER" id="PTHR30349">
    <property type="entry name" value="PHAGE INTEGRASE-RELATED"/>
    <property type="match status" value="1"/>
</dbReference>